<dbReference type="AlphaFoldDB" id="A0A1M7CHT6"/>
<protein>
    <recommendedName>
        <fullName evidence="3">PepSY domain-containing protein</fullName>
    </recommendedName>
</protein>
<evidence type="ECO:0008006" key="3">
    <source>
        <dbReference type="Google" id="ProtNLM"/>
    </source>
</evidence>
<dbReference type="EMBL" id="FRCB01000002">
    <property type="protein sequence ID" value="SHL66770.1"/>
    <property type="molecule type" value="Genomic_DNA"/>
</dbReference>
<evidence type="ECO:0000313" key="1">
    <source>
        <dbReference type="EMBL" id="SHL66770.1"/>
    </source>
</evidence>
<keyword evidence="2" id="KW-1185">Reference proteome</keyword>
<proteinExistence type="predicted"/>
<dbReference type="RefSeq" id="WP_149778531.1">
    <property type="nucleotide sequence ID" value="NZ_FRCB01000002.1"/>
</dbReference>
<gene>
    <name evidence="1" type="ORF">SAMN05443432_102161</name>
</gene>
<name>A0A1M7CHT6_9RHOB</name>
<reference evidence="1 2" key="1">
    <citation type="submission" date="2016-11" db="EMBL/GenBank/DDBJ databases">
        <authorList>
            <person name="Varghese N."/>
            <person name="Submissions S."/>
        </authorList>
    </citation>
    <scope>NUCLEOTIDE SEQUENCE [LARGE SCALE GENOMIC DNA]</scope>
    <source>
        <strain evidence="1 2">DSM 28249</strain>
    </source>
</reference>
<sequence>MTRRWLLFVPLAALVAVAAGIGLLLGGRAVLTTETDVIEAVADRYLAEAGAGAERTDCQARVAQSDGLWLVVICENAEGAGYEYFIDRFGRVADRKRLDGRA</sequence>
<accession>A0A1M7CHT6</accession>
<organism evidence="1 2">
    <name type="scientific">Roseovarius litoreus</name>
    <dbReference type="NCBI Taxonomy" id="1155722"/>
    <lineage>
        <taxon>Bacteria</taxon>
        <taxon>Pseudomonadati</taxon>
        <taxon>Pseudomonadota</taxon>
        <taxon>Alphaproteobacteria</taxon>
        <taxon>Rhodobacterales</taxon>
        <taxon>Roseobacteraceae</taxon>
        <taxon>Roseovarius</taxon>
    </lineage>
</organism>
<evidence type="ECO:0000313" key="2">
    <source>
        <dbReference type="Proteomes" id="UP000322545"/>
    </source>
</evidence>
<dbReference type="Proteomes" id="UP000322545">
    <property type="component" value="Unassembled WGS sequence"/>
</dbReference>